<dbReference type="AlphaFoldDB" id="A0A382MFF8"/>
<organism evidence="1">
    <name type="scientific">marine metagenome</name>
    <dbReference type="NCBI Taxonomy" id="408172"/>
    <lineage>
        <taxon>unclassified sequences</taxon>
        <taxon>metagenomes</taxon>
        <taxon>ecological metagenomes</taxon>
    </lineage>
</organism>
<feature type="non-terminal residue" evidence="1">
    <location>
        <position position="29"/>
    </location>
</feature>
<proteinExistence type="predicted"/>
<protein>
    <submittedName>
        <fullName evidence="1">Uncharacterized protein</fullName>
    </submittedName>
</protein>
<name>A0A382MFF8_9ZZZZ</name>
<gene>
    <name evidence="1" type="ORF">METZ01_LOCUS299659</name>
</gene>
<accession>A0A382MFF8</accession>
<evidence type="ECO:0000313" key="1">
    <source>
        <dbReference type="EMBL" id="SVC46805.1"/>
    </source>
</evidence>
<sequence>MIKFFLIIFYTLSLLIQFPVQAAPKNKET</sequence>
<reference evidence="1" key="1">
    <citation type="submission" date="2018-05" db="EMBL/GenBank/DDBJ databases">
        <authorList>
            <person name="Lanie J.A."/>
            <person name="Ng W.-L."/>
            <person name="Kazmierczak K.M."/>
            <person name="Andrzejewski T.M."/>
            <person name="Davidsen T.M."/>
            <person name="Wayne K.J."/>
            <person name="Tettelin H."/>
            <person name="Glass J.I."/>
            <person name="Rusch D."/>
            <person name="Podicherti R."/>
            <person name="Tsui H.-C.T."/>
            <person name="Winkler M.E."/>
        </authorList>
    </citation>
    <scope>NUCLEOTIDE SEQUENCE</scope>
</reference>
<dbReference type="EMBL" id="UINC01092857">
    <property type="protein sequence ID" value="SVC46805.1"/>
    <property type="molecule type" value="Genomic_DNA"/>
</dbReference>